<proteinExistence type="predicted"/>
<dbReference type="EMBL" id="SRLO01000122">
    <property type="protein sequence ID" value="TNN73690.1"/>
    <property type="molecule type" value="Genomic_DNA"/>
</dbReference>
<gene>
    <name evidence="1" type="ORF">EYF80_016070</name>
</gene>
<dbReference type="Proteomes" id="UP000314294">
    <property type="component" value="Unassembled WGS sequence"/>
</dbReference>
<name>A0A4Z2I781_9TELE</name>
<accession>A0A4Z2I781</accession>
<sequence length="106" mass="11586">MALDTAVPCSLCAVHWLCEVLMVSMPPPITVRNSTTHPMGAVVLHVVYHWDNAEMAAQGNASLKENNGKSADTANSIYRKGEPEDRRFLFYDNTVGLDGAISLHCI</sequence>
<keyword evidence="2" id="KW-1185">Reference proteome</keyword>
<comment type="caution">
    <text evidence="1">The sequence shown here is derived from an EMBL/GenBank/DDBJ whole genome shotgun (WGS) entry which is preliminary data.</text>
</comment>
<reference evidence="1 2" key="1">
    <citation type="submission" date="2019-03" db="EMBL/GenBank/DDBJ databases">
        <title>First draft genome of Liparis tanakae, snailfish: a comprehensive survey of snailfish specific genes.</title>
        <authorList>
            <person name="Kim W."/>
            <person name="Song I."/>
            <person name="Jeong J.-H."/>
            <person name="Kim D."/>
            <person name="Kim S."/>
            <person name="Ryu S."/>
            <person name="Song J.Y."/>
            <person name="Lee S.K."/>
        </authorList>
    </citation>
    <scope>NUCLEOTIDE SEQUENCE [LARGE SCALE GENOMIC DNA]</scope>
    <source>
        <tissue evidence="1">Muscle</tissue>
    </source>
</reference>
<evidence type="ECO:0000313" key="1">
    <source>
        <dbReference type="EMBL" id="TNN73690.1"/>
    </source>
</evidence>
<organism evidence="1 2">
    <name type="scientific">Liparis tanakae</name>
    <name type="common">Tanaka's snailfish</name>
    <dbReference type="NCBI Taxonomy" id="230148"/>
    <lineage>
        <taxon>Eukaryota</taxon>
        <taxon>Metazoa</taxon>
        <taxon>Chordata</taxon>
        <taxon>Craniata</taxon>
        <taxon>Vertebrata</taxon>
        <taxon>Euteleostomi</taxon>
        <taxon>Actinopterygii</taxon>
        <taxon>Neopterygii</taxon>
        <taxon>Teleostei</taxon>
        <taxon>Neoteleostei</taxon>
        <taxon>Acanthomorphata</taxon>
        <taxon>Eupercaria</taxon>
        <taxon>Perciformes</taxon>
        <taxon>Cottioidei</taxon>
        <taxon>Cottales</taxon>
        <taxon>Liparidae</taxon>
        <taxon>Liparis</taxon>
    </lineage>
</organism>
<evidence type="ECO:0000313" key="2">
    <source>
        <dbReference type="Proteomes" id="UP000314294"/>
    </source>
</evidence>
<dbReference type="AlphaFoldDB" id="A0A4Z2I781"/>
<protein>
    <submittedName>
        <fullName evidence="1">Uncharacterized protein</fullName>
    </submittedName>
</protein>